<dbReference type="EnsemblMetazoa" id="G840.9">
    <property type="protein sequence ID" value="G840.9:cds"/>
    <property type="gene ID" value="G840"/>
</dbReference>
<sequence>MEIIFRIFFSKDILGCTTDVDFLLWPRNDIEKIEGRLFSRWKGEDMSFKPVMEDFVYFHEDYDKQLARLVNKKERSALIINDPKQSMFLFLDKHHIQTTTNKMTVFKLSSVCLYLPQNQLTLWGPGTINDFLSTHLM</sequence>
<dbReference type="AlphaFoldDB" id="A0A8W8NZ75"/>
<organism evidence="1 2">
    <name type="scientific">Magallana gigas</name>
    <name type="common">Pacific oyster</name>
    <name type="synonym">Crassostrea gigas</name>
    <dbReference type="NCBI Taxonomy" id="29159"/>
    <lineage>
        <taxon>Eukaryota</taxon>
        <taxon>Metazoa</taxon>
        <taxon>Spiralia</taxon>
        <taxon>Lophotrochozoa</taxon>
        <taxon>Mollusca</taxon>
        <taxon>Bivalvia</taxon>
        <taxon>Autobranchia</taxon>
        <taxon>Pteriomorphia</taxon>
        <taxon>Ostreida</taxon>
        <taxon>Ostreoidea</taxon>
        <taxon>Ostreidae</taxon>
        <taxon>Magallana</taxon>
    </lineage>
</organism>
<accession>A0A8W8NZ75</accession>
<reference evidence="1" key="1">
    <citation type="submission" date="2022-08" db="UniProtKB">
        <authorList>
            <consortium name="EnsemblMetazoa"/>
        </authorList>
    </citation>
    <scope>IDENTIFICATION</scope>
    <source>
        <strain evidence="1">05x7-T-G4-1.051#20</strain>
    </source>
</reference>
<dbReference type="Pfam" id="PF15130">
    <property type="entry name" value="DUF4566"/>
    <property type="match status" value="1"/>
</dbReference>
<evidence type="ECO:0000313" key="1">
    <source>
        <dbReference type="EnsemblMetazoa" id="G840.9:cds"/>
    </source>
</evidence>
<dbReference type="InterPro" id="IPR027903">
    <property type="entry name" value="DUF4566"/>
</dbReference>
<dbReference type="Proteomes" id="UP000005408">
    <property type="component" value="Unassembled WGS sequence"/>
</dbReference>
<name>A0A8W8NZ75_MAGGI</name>
<keyword evidence="2" id="KW-1185">Reference proteome</keyword>
<proteinExistence type="predicted"/>
<evidence type="ECO:0000313" key="2">
    <source>
        <dbReference type="Proteomes" id="UP000005408"/>
    </source>
</evidence>
<protein>
    <submittedName>
        <fullName evidence="1">Uncharacterized protein</fullName>
    </submittedName>
</protein>